<proteinExistence type="predicted"/>
<dbReference type="InterPro" id="IPR019076">
    <property type="entry name" value="Spore_lipoprot_YhcN/YlaJ-like"/>
</dbReference>
<feature type="compositionally biased region" description="Low complexity" evidence="1">
    <location>
        <begin position="208"/>
        <end position="221"/>
    </location>
</feature>
<evidence type="ECO:0000256" key="1">
    <source>
        <dbReference type="SAM" id="MobiDB-lite"/>
    </source>
</evidence>
<sequence>MLTACQYEAFSDDQDFHKETGNRAIHVSDKNELYNSRNMNNNGDHDEAGTNFGFVRHQKSPIAGENEYYVGDMPQIDREQVADLISKMTILLPNVNDVGTLVTDEEVLIAYETDSSNRFETADQVKKTAMSVVPRWYHVYVSDEPMMIDEVQKYGRLDSNSRDIDRILDTTIKDMLNAPQGRKLSDGENANGEMINENNEEIDEDMNEGTTENNTGNTQDTVKTDDKDDRAKMNDTDDNGETYRNNRL</sequence>
<evidence type="ECO:0000313" key="2">
    <source>
        <dbReference type="EMBL" id="MBM6618679.1"/>
    </source>
</evidence>
<protein>
    <submittedName>
        <fullName evidence="2">YhcN/YlaJ family sporulation lipoprotein</fullName>
    </submittedName>
</protein>
<dbReference type="Proteomes" id="UP001518925">
    <property type="component" value="Unassembled WGS sequence"/>
</dbReference>
<feature type="compositionally biased region" description="Basic and acidic residues" evidence="1">
    <location>
        <begin position="222"/>
        <end position="235"/>
    </location>
</feature>
<keyword evidence="2" id="KW-0449">Lipoprotein</keyword>
<dbReference type="EMBL" id="JAFELM010000034">
    <property type="protein sequence ID" value="MBM6618679.1"/>
    <property type="molecule type" value="Genomic_DNA"/>
</dbReference>
<keyword evidence="3" id="KW-1185">Reference proteome</keyword>
<organism evidence="2 3">
    <name type="scientific">Bacillus suaedaesalsae</name>
    <dbReference type="NCBI Taxonomy" id="2810349"/>
    <lineage>
        <taxon>Bacteria</taxon>
        <taxon>Bacillati</taxon>
        <taxon>Bacillota</taxon>
        <taxon>Bacilli</taxon>
        <taxon>Bacillales</taxon>
        <taxon>Bacillaceae</taxon>
        <taxon>Bacillus</taxon>
    </lineage>
</organism>
<feature type="region of interest" description="Disordered" evidence="1">
    <location>
        <begin position="202"/>
        <end position="248"/>
    </location>
</feature>
<accession>A0ABS2DJK8</accession>
<dbReference type="Pfam" id="PF09580">
    <property type="entry name" value="Spore_YhcN_YlaJ"/>
    <property type="match status" value="1"/>
</dbReference>
<gene>
    <name evidence="2" type="ORF">JR050_13495</name>
</gene>
<reference evidence="2 3" key="1">
    <citation type="submission" date="2021-02" db="EMBL/GenBank/DDBJ databases">
        <title>Bacillus sp. RD4P76, an endophyte from a halophyte.</title>
        <authorList>
            <person name="Sun J.-Q."/>
        </authorList>
    </citation>
    <scope>NUCLEOTIDE SEQUENCE [LARGE SCALE GENOMIC DNA]</scope>
    <source>
        <strain evidence="2 3">RD4P76</strain>
    </source>
</reference>
<comment type="caution">
    <text evidence="2">The sequence shown here is derived from an EMBL/GenBank/DDBJ whole genome shotgun (WGS) entry which is preliminary data.</text>
</comment>
<name>A0ABS2DJK8_9BACI</name>
<evidence type="ECO:0000313" key="3">
    <source>
        <dbReference type="Proteomes" id="UP001518925"/>
    </source>
</evidence>